<keyword evidence="11 12" id="KW-0407">Ion channel</keyword>
<comment type="subcellular location">
    <subcellularLocation>
        <location evidence="1">Membrane</location>
        <topology evidence="1">Multi-pass membrane protein</topology>
    </subcellularLocation>
</comment>
<evidence type="ECO:0000256" key="9">
    <source>
        <dbReference type="ARBA" id="ARBA00023136"/>
    </source>
</evidence>
<evidence type="ECO:0000313" key="14">
    <source>
        <dbReference type="EMBL" id="VVD01984.1"/>
    </source>
</evidence>
<keyword evidence="5 12" id="KW-0812">Transmembrane</keyword>
<dbReference type="PANTHER" id="PTHR11690">
    <property type="entry name" value="AMILORIDE-SENSITIVE SODIUM CHANNEL-RELATED"/>
    <property type="match status" value="1"/>
</dbReference>
<evidence type="ECO:0000256" key="10">
    <source>
        <dbReference type="ARBA" id="ARBA00023201"/>
    </source>
</evidence>
<name>A0A5E4QWI3_9NEOP</name>
<evidence type="ECO:0000256" key="2">
    <source>
        <dbReference type="ARBA" id="ARBA00007193"/>
    </source>
</evidence>
<feature type="transmembrane region" description="Helical" evidence="13">
    <location>
        <begin position="52"/>
        <end position="70"/>
    </location>
</feature>
<protein>
    <submittedName>
        <fullName evidence="14">Uncharacterized protein</fullName>
    </submittedName>
</protein>
<evidence type="ECO:0000256" key="3">
    <source>
        <dbReference type="ARBA" id="ARBA00022448"/>
    </source>
</evidence>
<gene>
    <name evidence="14" type="ORF">LSINAPIS_LOCUS12293</name>
</gene>
<evidence type="ECO:0000313" key="15">
    <source>
        <dbReference type="Proteomes" id="UP000324832"/>
    </source>
</evidence>
<dbReference type="AlphaFoldDB" id="A0A5E4QWI3"/>
<dbReference type="InterPro" id="IPR001873">
    <property type="entry name" value="ENaC"/>
</dbReference>
<evidence type="ECO:0000256" key="4">
    <source>
        <dbReference type="ARBA" id="ARBA00022461"/>
    </source>
</evidence>
<dbReference type="GO" id="GO:0005886">
    <property type="term" value="C:plasma membrane"/>
    <property type="evidence" value="ECO:0007669"/>
    <property type="project" value="TreeGrafter"/>
</dbReference>
<keyword evidence="6 13" id="KW-1133">Transmembrane helix</keyword>
<dbReference type="Pfam" id="PF00858">
    <property type="entry name" value="ASC"/>
    <property type="match status" value="2"/>
</dbReference>
<evidence type="ECO:0000256" key="7">
    <source>
        <dbReference type="ARBA" id="ARBA00023053"/>
    </source>
</evidence>
<evidence type="ECO:0000256" key="11">
    <source>
        <dbReference type="ARBA" id="ARBA00023303"/>
    </source>
</evidence>
<keyword evidence="4 12" id="KW-0894">Sodium channel</keyword>
<sequence>MLSWRTFMKSTIDSTRTSIANVLLVYKDFCNETTLHGLKHTVAGNFHFVERLLWFVLTMGAFAGAVYCGLSQLMRYNSEPVVVSLQRDYRDWSFNFPAVTACFLERVDDEKAADVVEIEAVDRIKNLRPEQRRCQYPDEWLSDSIKAYSFGLCQMHCRSRLAVMFCGCRPYFHIKGGKYS</sequence>
<evidence type="ECO:0000256" key="8">
    <source>
        <dbReference type="ARBA" id="ARBA00023065"/>
    </source>
</evidence>
<keyword evidence="9 13" id="KW-0472">Membrane</keyword>
<keyword evidence="7" id="KW-0915">Sodium</keyword>
<dbReference type="EMBL" id="FZQP02005667">
    <property type="protein sequence ID" value="VVD01984.1"/>
    <property type="molecule type" value="Genomic_DNA"/>
</dbReference>
<evidence type="ECO:0000256" key="12">
    <source>
        <dbReference type="RuleBase" id="RU000679"/>
    </source>
</evidence>
<dbReference type="PANTHER" id="PTHR11690:SF240">
    <property type="entry name" value="PICKPOCKET 25-RELATED"/>
    <property type="match status" value="1"/>
</dbReference>
<evidence type="ECO:0000256" key="6">
    <source>
        <dbReference type="ARBA" id="ARBA00022989"/>
    </source>
</evidence>
<keyword evidence="8 12" id="KW-0406">Ion transport</keyword>
<proteinExistence type="inferred from homology"/>
<keyword evidence="3 12" id="KW-0813">Transport</keyword>
<organism evidence="14 15">
    <name type="scientific">Leptidea sinapis</name>
    <dbReference type="NCBI Taxonomy" id="189913"/>
    <lineage>
        <taxon>Eukaryota</taxon>
        <taxon>Metazoa</taxon>
        <taxon>Ecdysozoa</taxon>
        <taxon>Arthropoda</taxon>
        <taxon>Hexapoda</taxon>
        <taxon>Insecta</taxon>
        <taxon>Pterygota</taxon>
        <taxon>Neoptera</taxon>
        <taxon>Endopterygota</taxon>
        <taxon>Lepidoptera</taxon>
        <taxon>Glossata</taxon>
        <taxon>Ditrysia</taxon>
        <taxon>Papilionoidea</taxon>
        <taxon>Pieridae</taxon>
        <taxon>Dismorphiinae</taxon>
        <taxon>Leptidea</taxon>
    </lineage>
</organism>
<comment type="similarity">
    <text evidence="2 12">Belongs to the amiloride-sensitive sodium channel (TC 1.A.6) family.</text>
</comment>
<evidence type="ECO:0000256" key="1">
    <source>
        <dbReference type="ARBA" id="ARBA00004141"/>
    </source>
</evidence>
<dbReference type="Proteomes" id="UP000324832">
    <property type="component" value="Unassembled WGS sequence"/>
</dbReference>
<keyword evidence="15" id="KW-1185">Reference proteome</keyword>
<evidence type="ECO:0000256" key="13">
    <source>
        <dbReference type="SAM" id="Phobius"/>
    </source>
</evidence>
<accession>A0A5E4QWI3</accession>
<dbReference type="GO" id="GO:0015280">
    <property type="term" value="F:ligand-gated sodium channel activity"/>
    <property type="evidence" value="ECO:0007669"/>
    <property type="project" value="TreeGrafter"/>
</dbReference>
<evidence type="ECO:0000256" key="5">
    <source>
        <dbReference type="ARBA" id="ARBA00022692"/>
    </source>
</evidence>
<keyword evidence="10 12" id="KW-0739">Sodium transport</keyword>
<reference evidence="14 15" key="1">
    <citation type="submission" date="2017-07" db="EMBL/GenBank/DDBJ databases">
        <authorList>
            <person name="Talla V."/>
            <person name="Backstrom N."/>
        </authorList>
    </citation>
    <scope>NUCLEOTIDE SEQUENCE [LARGE SCALE GENOMIC DNA]</scope>
</reference>